<sequence length="42" mass="4911">MNFNKIKKNLTSVIKEEFKKSKLDVLTNENDFLIKNLKKAGK</sequence>
<dbReference type="EMBL" id="CP000111">
    <property type="protein sequence ID" value="ABS83128.1"/>
    <property type="molecule type" value="Genomic_DNA"/>
</dbReference>
<gene>
    <name evidence="1" type="ordered locus">PMT9312_1852</name>
</gene>
<protein>
    <submittedName>
        <fullName evidence="1">Uncharacterized protein</fullName>
    </submittedName>
</protein>
<name>A7FAF4_PROM9</name>
<dbReference type="KEGG" id="pmi:PMT9312_1852"/>
<accession>A7FAF4</accession>
<organism evidence="1 2">
    <name type="scientific">Prochlorococcus marinus (strain MIT 9312)</name>
    <dbReference type="NCBI Taxonomy" id="74546"/>
    <lineage>
        <taxon>Bacteria</taxon>
        <taxon>Bacillati</taxon>
        <taxon>Cyanobacteriota</taxon>
        <taxon>Cyanophyceae</taxon>
        <taxon>Synechococcales</taxon>
        <taxon>Prochlorococcaceae</taxon>
        <taxon>Prochlorococcus</taxon>
    </lineage>
</organism>
<dbReference type="AlphaFoldDB" id="A7FAF4"/>
<dbReference type="HOGENOM" id="CLU_3256300_0_0_3"/>
<evidence type="ECO:0000313" key="2">
    <source>
        <dbReference type="Proteomes" id="UP000002715"/>
    </source>
</evidence>
<dbReference type="Proteomes" id="UP000002715">
    <property type="component" value="Chromosome"/>
</dbReference>
<dbReference type="RefSeq" id="WP_263891335.1">
    <property type="nucleotide sequence ID" value="NC_007577.1"/>
</dbReference>
<reference evidence="2" key="1">
    <citation type="submission" date="2005-07" db="EMBL/GenBank/DDBJ databases">
        <title>Complete sequence of Prochlorococcus marinus str. MIT 9312.</title>
        <authorList>
            <consortium name="US DOE Joint Genome Institute"/>
            <person name="Copeland A."/>
            <person name="Lucas S."/>
            <person name="Lapidus A."/>
            <person name="Barry K."/>
            <person name="Detter J.C."/>
            <person name="Glavina T."/>
            <person name="Hammon N."/>
            <person name="Israni S."/>
            <person name="Pitluck S."/>
            <person name="Thiel J."/>
            <person name="Schmutz J."/>
            <person name="Larimer F."/>
            <person name="Land M."/>
            <person name="Kyrpides N."/>
            <person name="Lykidis A."/>
            <person name="Richardson P."/>
        </authorList>
    </citation>
    <scope>NUCLEOTIDE SEQUENCE [LARGE SCALE GENOMIC DNA]</scope>
    <source>
        <strain evidence="2">MIT 9312</strain>
    </source>
</reference>
<proteinExistence type="predicted"/>
<evidence type="ECO:0000313" key="1">
    <source>
        <dbReference type="EMBL" id="ABS83128.1"/>
    </source>
</evidence>